<protein>
    <submittedName>
        <fullName evidence="1">Uncharacterized protein</fullName>
    </submittedName>
</protein>
<proteinExistence type="predicted"/>
<sequence length="87" mass="10025">MTTVKPPRIVLPKRDQTFGTCRLNARFTAQSFAQSSIRRIIHPCLFWRRPNTRSPARKLLNAWLSRVILSRVTLRSPFPSPASPSYC</sequence>
<evidence type="ECO:0000313" key="2">
    <source>
        <dbReference type="Proteomes" id="UP000182658"/>
    </source>
</evidence>
<dbReference type="InParanoid" id="A0A1J7JTP5"/>
<gene>
    <name evidence="1" type="ORF">CONLIGDRAFT_277071</name>
</gene>
<organism evidence="1 2">
    <name type="scientific">Coniochaeta ligniaria NRRL 30616</name>
    <dbReference type="NCBI Taxonomy" id="1408157"/>
    <lineage>
        <taxon>Eukaryota</taxon>
        <taxon>Fungi</taxon>
        <taxon>Dikarya</taxon>
        <taxon>Ascomycota</taxon>
        <taxon>Pezizomycotina</taxon>
        <taxon>Sordariomycetes</taxon>
        <taxon>Sordariomycetidae</taxon>
        <taxon>Coniochaetales</taxon>
        <taxon>Coniochaetaceae</taxon>
        <taxon>Coniochaeta</taxon>
    </lineage>
</organism>
<dbReference type="EMBL" id="KV875095">
    <property type="protein sequence ID" value="OIW32740.1"/>
    <property type="molecule type" value="Genomic_DNA"/>
</dbReference>
<dbReference type="Proteomes" id="UP000182658">
    <property type="component" value="Unassembled WGS sequence"/>
</dbReference>
<name>A0A1J7JTP5_9PEZI</name>
<dbReference type="AlphaFoldDB" id="A0A1J7JTP5"/>
<accession>A0A1J7JTP5</accession>
<keyword evidence="2" id="KW-1185">Reference proteome</keyword>
<reference evidence="1 2" key="1">
    <citation type="submission" date="2016-10" db="EMBL/GenBank/DDBJ databases">
        <title>Draft genome sequence of Coniochaeta ligniaria NRRL30616, a lignocellulolytic fungus for bioabatement of inhibitors in plant biomass hydrolysates.</title>
        <authorList>
            <consortium name="DOE Joint Genome Institute"/>
            <person name="Jimenez D.J."/>
            <person name="Hector R.E."/>
            <person name="Riley R."/>
            <person name="Sun H."/>
            <person name="Grigoriev I.V."/>
            <person name="Van Elsas J.D."/>
            <person name="Nichols N.N."/>
        </authorList>
    </citation>
    <scope>NUCLEOTIDE SEQUENCE [LARGE SCALE GENOMIC DNA]</scope>
    <source>
        <strain evidence="1 2">NRRL 30616</strain>
    </source>
</reference>
<evidence type="ECO:0000313" key="1">
    <source>
        <dbReference type="EMBL" id="OIW32740.1"/>
    </source>
</evidence>